<organism evidence="2 3">
    <name type="scientific">Salvia divinorum</name>
    <name type="common">Maria pastora</name>
    <name type="synonym">Diviner's sage</name>
    <dbReference type="NCBI Taxonomy" id="28513"/>
    <lineage>
        <taxon>Eukaryota</taxon>
        <taxon>Viridiplantae</taxon>
        <taxon>Streptophyta</taxon>
        <taxon>Embryophyta</taxon>
        <taxon>Tracheophyta</taxon>
        <taxon>Spermatophyta</taxon>
        <taxon>Magnoliopsida</taxon>
        <taxon>eudicotyledons</taxon>
        <taxon>Gunneridae</taxon>
        <taxon>Pentapetalae</taxon>
        <taxon>asterids</taxon>
        <taxon>lamiids</taxon>
        <taxon>Lamiales</taxon>
        <taxon>Lamiaceae</taxon>
        <taxon>Nepetoideae</taxon>
        <taxon>Mentheae</taxon>
        <taxon>Salviinae</taxon>
        <taxon>Salvia</taxon>
        <taxon>Salvia subgen. Calosphace</taxon>
    </lineage>
</organism>
<evidence type="ECO:0000256" key="1">
    <source>
        <dbReference type="SAM" id="SignalP"/>
    </source>
</evidence>
<comment type="caution">
    <text evidence="2">The sequence shown here is derived from an EMBL/GenBank/DDBJ whole genome shotgun (WGS) entry which is preliminary data.</text>
</comment>
<keyword evidence="3" id="KW-1185">Reference proteome</keyword>
<evidence type="ECO:0008006" key="4">
    <source>
        <dbReference type="Google" id="ProtNLM"/>
    </source>
</evidence>
<proteinExistence type="predicted"/>
<reference evidence="2 3" key="1">
    <citation type="submission" date="2024-06" db="EMBL/GenBank/DDBJ databases">
        <title>A chromosome level genome sequence of Diviner's sage (Salvia divinorum).</title>
        <authorList>
            <person name="Ford S.A."/>
            <person name="Ro D.-K."/>
            <person name="Ness R.W."/>
            <person name="Phillips M.A."/>
        </authorList>
    </citation>
    <scope>NUCLEOTIDE SEQUENCE [LARGE SCALE GENOMIC DNA]</scope>
    <source>
        <strain evidence="2">SAF-2024a</strain>
        <tissue evidence="2">Leaf</tissue>
    </source>
</reference>
<evidence type="ECO:0000313" key="2">
    <source>
        <dbReference type="EMBL" id="KAL1550369.1"/>
    </source>
</evidence>
<feature type="signal peptide" evidence="1">
    <location>
        <begin position="1"/>
        <end position="19"/>
    </location>
</feature>
<dbReference type="EMBL" id="JBEAFC010000007">
    <property type="protein sequence ID" value="KAL1550369.1"/>
    <property type="molecule type" value="Genomic_DNA"/>
</dbReference>
<evidence type="ECO:0000313" key="3">
    <source>
        <dbReference type="Proteomes" id="UP001567538"/>
    </source>
</evidence>
<sequence>MAFWMRLFIGALLILKVAMNSSLSTVLQDQFTYCLLKSHFVKPTLDHEVRWWCHCAGIIIHVFCWSSPNANVLLD</sequence>
<dbReference type="Proteomes" id="UP001567538">
    <property type="component" value="Unassembled WGS sequence"/>
</dbReference>
<keyword evidence="1" id="KW-0732">Signal</keyword>
<dbReference type="AlphaFoldDB" id="A0ABD1H1T5"/>
<name>A0ABD1H1T5_SALDI</name>
<protein>
    <recommendedName>
        <fullName evidence="4">Secreted protein</fullName>
    </recommendedName>
</protein>
<gene>
    <name evidence="2" type="ORF">AAHA92_18339</name>
</gene>
<feature type="chain" id="PRO_5044795822" description="Secreted protein" evidence="1">
    <location>
        <begin position="20"/>
        <end position="75"/>
    </location>
</feature>
<accession>A0ABD1H1T5</accession>